<dbReference type="InterPro" id="IPR017871">
    <property type="entry name" value="ABC_transporter-like_CS"/>
</dbReference>
<evidence type="ECO:0000313" key="11">
    <source>
        <dbReference type="Proteomes" id="UP001589568"/>
    </source>
</evidence>
<evidence type="ECO:0000256" key="4">
    <source>
        <dbReference type="ARBA" id="ARBA00022840"/>
    </source>
</evidence>
<dbReference type="PANTHER" id="PTHR43394:SF1">
    <property type="entry name" value="ATP-BINDING CASSETTE SUB-FAMILY B MEMBER 10, MITOCHONDRIAL"/>
    <property type="match status" value="1"/>
</dbReference>
<dbReference type="CDD" id="cd18550">
    <property type="entry name" value="ABC_6TM_exporter_like"/>
    <property type="match status" value="1"/>
</dbReference>
<dbReference type="PROSITE" id="PS50929">
    <property type="entry name" value="ABC_TM1F"/>
    <property type="match status" value="1"/>
</dbReference>
<feature type="transmembrane region" description="Helical" evidence="7">
    <location>
        <begin position="163"/>
        <end position="180"/>
    </location>
</feature>
<dbReference type="SUPFAM" id="SSF52540">
    <property type="entry name" value="P-loop containing nucleoside triphosphate hydrolases"/>
    <property type="match status" value="1"/>
</dbReference>
<dbReference type="Pfam" id="PF00664">
    <property type="entry name" value="ABC_membrane"/>
    <property type="match status" value="1"/>
</dbReference>
<feature type="domain" description="ABC transporter" evidence="8">
    <location>
        <begin position="339"/>
        <end position="557"/>
    </location>
</feature>
<dbReference type="InterPro" id="IPR039421">
    <property type="entry name" value="Type_1_exporter"/>
</dbReference>
<dbReference type="PROSITE" id="PS50893">
    <property type="entry name" value="ABC_TRANSPORTER_2"/>
    <property type="match status" value="1"/>
</dbReference>
<comment type="caution">
    <text evidence="10">The sequence shown here is derived from an EMBL/GenBank/DDBJ whole genome shotgun (WGS) entry which is preliminary data.</text>
</comment>
<dbReference type="InterPro" id="IPR003439">
    <property type="entry name" value="ABC_transporter-like_ATP-bd"/>
</dbReference>
<dbReference type="InterPro" id="IPR003593">
    <property type="entry name" value="AAA+_ATPase"/>
</dbReference>
<dbReference type="Pfam" id="PF00005">
    <property type="entry name" value="ABC_tran"/>
    <property type="match status" value="1"/>
</dbReference>
<dbReference type="PANTHER" id="PTHR43394">
    <property type="entry name" value="ATP-DEPENDENT PERMEASE MDL1, MITOCHONDRIAL"/>
    <property type="match status" value="1"/>
</dbReference>
<evidence type="ECO:0000256" key="5">
    <source>
        <dbReference type="ARBA" id="ARBA00022989"/>
    </source>
</evidence>
<feature type="transmembrane region" description="Helical" evidence="7">
    <location>
        <begin position="58"/>
        <end position="82"/>
    </location>
</feature>
<dbReference type="InterPro" id="IPR036640">
    <property type="entry name" value="ABC1_TM_sf"/>
</dbReference>
<keyword evidence="3" id="KW-0547">Nucleotide-binding</keyword>
<reference evidence="10 11" key="1">
    <citation type="submission" date="2024-09" db="EMBL/GenBank/DDBJ databases">
        <authorList>
            <person name="Sun Q."/>
            <person name="Mori K."/>
        </authorList>
    </citation>
    <scope>NUCLEOTIDE SEQUENCE [LARGE SCALE GENOMIC DNA]</scope>
    <source>
        <strain evidence="10 11">JCM 3324</strain>
    </source>
</reference>
<dbReference type="Proteomes" id="UP001589568">
    <property type="component" value="Unassembled WGS sequence"/>
</dbReference>
<dbReference type="SUPFAM" id="SSF90123">
    <property type="entry name" value="ABC transporter transmembrane region"/>
    <property type="match status" value="1"/>
</dbReference>
<keyword evidence="2 7" id="KW-0812">Transmembrane</keyword>
<dbReference type="InterPro" id="IPR011527">
    <property type="entry name" value="ABC1_TM_dom"/>
</dbReference>
<evidence type="ECO:0000256" key="2">
    <source>
        <dbReference type="ARBA" id="ARBA00022692"/>
    </source>
</evidence>
<comment type="subcellular location">
    <subcellularLocation>
        <location evidence="1">Cell membrane</location>
        <topology evidence="1">Multi-pass membrane protein</topology>
    </subcellularLocation>
</comment>
<feature type="domain" description="ABC transmembrane type-1" evidence="9">
    <location>
        <begin position="22"/>
        <end position="302"/>
    </location>
</feature>
<name>A0ABV5NVB8_9ACTN</name>
<evidence type="ECO:0000256" key="1">
    <source>
        <dbReference type="ARBA" id="ARBA00004651"/>
    </source>
</evidence>
<dbReference type="Gene3D" id="3.40.50.300">
    <property type="entry name" value="P-loop containing nucleotide triphosphate hydrolases"/>
    <property type="match status" value="1"/>
</dbReference>
<accession>A0ABV5NVB8</accession>
<dbReference type="RefSeq" id="WP_345391757.1">
    <property type="nucleotide sequence ID" value="NZ_BAAAXS010000001.1"/>
</dbReference>
<dbReference type="EMBL" id="JBHMCF010000038">
    <property type="protein sequence ID" value="MFB9474255.1"/>
    <property type="molecule type" value="Genomic_DNA"/>
</dbReference>
<gene>
    <name evidence="10" type="ORF">ACFFR3_32590</name>
</gene>
<evidence type="ECO:0000259" key="9">
    <source>
        <dbReference type="PROSITE" id="PS50929"/>
    </source>
</evidence>
<keyword evidence="11" id="KW-1185">Reference proteome</keyword>
<dbReference type="InterPro" id="IPR027417">
    <property type="entry name" value="P-loop_NTPase"/>
</dbReference>
<evidence type="ECO:0000256" key="3">
    <source>
        <dbReference type="ARBA" id="ARBA00022741"/>
    </source>
</evidence>
<feature type="transmembrane region" description="Helical" evidence="7">
    <location>
        <begin position="21"/>
        <end position="46"/>
    </location>
</feature>
<dbReference type="GO" id="GO:0005524">
    <property type="term" value="F:ATP binding"/>
    <property type="evidence" value="ECO:0007669"/>
    <property type="project" value="UniProtKB-KW"/>
</dbReference>
<keyword evidence="5 7" id="KW-1133">Transmembrane helix</keyword>
<proteinExistence type="predicted"/>
<keyword evidence="4 10" id="KW-0067">ATP-binding</keyword>
<evidence type="ECO:0000259" key="8">
    <source>
        <dbReference type="PROSITE" id="PS50893"/>
    </source>
</evidence>
<keyword evidence="6 7" id="KW-0472">Membrane</keyword>
<feature type="transmembrane region" description="Helical" evidence="7">
    <location>
        <begin position="140"/>
        <end position="157"/>
    </location>
</feature>
<organism evidence="10 11">
    <name type="scientific">Nonomuraea salmonea</name>
    <dbReference type="NCBI Taxonomy" id="46181"/>
    <lineage>
        <taxon>Bacteria</taxon>
        <taxon>Bacillati</taxon>
        <taxon>Actinomycetota</taxon>
        <taxon>Actinomycetes</taxon>
        <taxon>Streptosporangiales</taxon>
        <taxon>Streptosporangiaceae</taxon>
        <taxon>Nonomuraea</taxon>
    </lineage>
</organism>
<dbReference type="SMART" id="SM00382">
    <property type="entry name" value="AAA"/>
    <property type="match status" value="1"/>
</dbReference>
<evidence type="ECO:0000256" key="6">
    <source>
        <dbReference type="ARBA" id="ARBA00023136"/>
    </source>
</evidence>
<sequence length="557" mass="60339">MTARAVLRRMMTWFRPHRWRVAASLVVVLISVPLGVVSPLLTRGVIDQGLMRGDFATLTTLCALMVVVGIVNSALAVGNVALTNSIGQRVTATLRAGVYERAQAQELDFYTEESTSEVQARLVSDIDGVDRFVTNIVQQSLAAATALAASGIAMLVLSWPLALLSFVLAYLLALLNHRFAQRRQDLARQRQRLVTSMLRFAADDLTLGGIILGRTLHRTRWQRERFVELCRRLSEVTIRQRVTGAAAYVIIGVSFACVPPLVYWLAGTTVTGLSVGTVIVLVMLQLQLSEPIQTMLQLSGGFHVSLAKFERVIEYLDMPVSLAPDAGTVTSPPRAGVGVTLRGVGHSYGARTVLSGIDLELPAGSVTVVRGRTGSGKSTLGLITAGLLRPATGTVHVHGAGDAELREVATIVPQHTTLFDTSIRENLTFARDDVTEQDIDRALAAVRLDGLVAKLPDGLDTTIGQEGHQLSGGERQRLAVARALLAPWQVLIVDEVTSALDGVTSDEVYDALRAYCRERTLVIIAHRLPRLRDTDRVVTVHQGRMVREAPDGLLTPL</sequence>
<evidence type="ECO:0000256" key="7">
    <source>
        <dbReference type="SAM" id="Phobius"/>
    </source>
</evidence>
<dbReference type="Gene3D" id="1.20.1560.10">
    <property type="entry name" value="ABC transporter type 1, transmembrane domain"/>
    <property type="match status" value="1"/>
</dbReference>
<evidence type="ECO:0000313" key="10">
    <source>
        <dbReference type="EMBL" id="MFB9474255.1"/>
    </source>
</evidence>
<protein>
    <submittedName>
        <fullName evidence="10">ABC transporter ATP-binding protein</fullName>
    </submittedName>
</protein>
<feature type="transmembrane region" description="Helical" evidence="7">
    <location>
        <begin position="242"/>
        <end position="264"/>
    </location>
</feature>
<dbReference type="PROSITE" id="PS00211">
    <property type="entry name" value="ABC_TRANSPORTER_1"/>
    <property type="match status" value="1"/>
</dbReference>